<dbReference type="EMBL" id="JAKXMK010000051">
    <property type="protein sequence ID" value="MCH6171907.1"/>
    <property type="molecule type" value="Genomic_DNA"/>
</dbReference>
<organism evidence="1 2">
    <name type="scientific">Pseudonocardia alaniniphila</name>
    <dbReference type="NCBI Taxonomy" id="75291"/>
    <lineage>
        <taxon>Bacteria</taxon>
        <taxon>Bacillati</taxon>
        <taxon>Actinomycetota</taxon>
        <taxon>Actinomycetes</taxon>
        <taxon>Pseudonocardiales</taxon>
        <taxon>Pseudonocardiaceae</taxon>
        <taxon>Pseudonocardia</taxon>
    </lineage>
</organism>
<evidence type="ECO:0008006" key="3">
    <source>
        <dbReference type="Google" id="ProtNLM"/>
    </source>
</evidence>
<reference evidence="1 2" key="1">
    <citation type="submission" date="2022-03" db="EMBL/GenBank/DDBJ databases">
        <title>Pseudonocardia alaer sp. nov., a novel actinomycete isolated from reed forest soil.</title>
        <authorList>
            <person name="Wang L."/>
        </authorList>
    </citation>
    <scope>NUCLEOTIDE SEQUENCE [LARGE SCALE GENOMIC DNA]</scope>
    <source>
        <strain evidence="1 2">Y-16303</strain>
    </source>
</reference>
<evidence type="ECO:0000313" key="2">
    <source>
        <dbReference type="Proteomes" id="UP001299970"/>
    </source>
</evidence>
<proteinExistence type="predicted"/>
<evidence type="ECO:0000313" key="1">
    <source>
        <dbReference type="EMBL" id="MCH6171907.1"/>
    </source>
</evidence>
<comment type="caution">
    <text evidence="1">The sequence shown here is derived from an EMBL/GenBank/DDBJ whole genome shotgun (WGS) entry which is preliminary data.</text>
</comment>
<dbReference type="RefSeq" id="WP_241042712.1">
    <property type="nucleotide sequence ID" value="NZ_BAAAJF010000031.1"/>
</dbReference>
<protein>
    <recommendedName>
        <fullName evidence="3">Aldo/keto reductase family protein</fullName>
    </recommendedName>
</protein>
<name>A0ABS9TTS9_9PSEU</name>
<gene>
    <name evidence="1" type="ORF">MMF94_40015</name>
</gene>
<sequence>MDTRRMGTDGPQVSALGPAAMGMSDLYGPADEAESIATIQAATETRGTDVVPLVGARLQESLAAADLVRSDEVIGAIEAAVPAGDAAGERYPEQQMAGLDSEG</sequence>
<keyword evidence="2" id="KW-1185">Reference proteome</keyword>
<dbReference type="Proteomes" id="UP001299970">
    <property type="component" value="Unassembled WGS sequence"/>
</dbReference>
<accession>A0ABS9TTS9</accession>